<reference evidence="3 4" key="2">
    <citation type="journal article" date="2012" name="Stand. Genomic Sci.">
        <title>Complete genome sequence of the facultatively anaerobic, appendaged bacterium Muricauda ruestringensis type strain (B1(T)).</title>
        <authorList>
            <person name="Huntemann M."/>
            <person name="Teshima H."/>
            <person name="Lapidus A."/>
            <person name="Nolan M."/>
            <person name="Lucas S."/>
            <person name="Hammon N."/>
            <person name="Deshpande S."/>
            <person name="Cheng J.F."/>
            <person name="Tapia R."/>
            <person name="Goodwin L.A."/>
            <person name="Pitluck S."/>
            <person name="Liolios K."/>
            <person name="Pagani I."/>
            <person name="Ivanova N."/>
            <person name="Mavromatis K."/>
            <person name="Mikhailova N."/>
            <person name="Pati A."/>
            <person name="Chen A."/>
            <person name="Palaniappan K."/>
            <person name="Land M."/>
            <person name="Hauser L."/>
            <person name="Pan C."/>
            <person name="Brambilla E.M."/>
            <person name="Rohde M."/>
            <person name="Spring S."/>
            <person name="Goker M."/>
            <person name="Detter J.C."/>
            <person name="Bristow J."/>
            <person name="Eisen J.A."/>
            <person name="Markowitz V."/>
            <person name="Hugenholtz P."/>
            <person name="Kyrpides N.C."/>
            <person name="Klenk H.P."/>
            <person name="Woyke T."/>
        </authorList>
    </citation>
    <scope>NUCLEOTIDE SEQUENCE [LARGE SCALE GENOMIC DNA]</scope>
    <source>
        <strain evidence="4">DSM 13258 / LMG 19739 / B1</strain>
    </source>
</reference>
<evidence type="ECO:0000313" key="3">
    <source>
        <dbReference type="EMBL" id="AEM71687.1"/>
    </source>
</evidence>
<dbReference type="PANTHER" id="PTHR43592:SF15">
    <property type="entry name" value="CAAX AMINO TERMINAL PROTEASE FAMILY PROTEIN"/>
    <property type="match status" value="1"/>
</dbReference>
<dbReference type="eggNOG" id="COG1266">
    <property type="taxonomic scope" value="Bacteria"/>
</dbReference>
<evidence type="ECO:0000313" key="4">
    <source>
        <dbReference type="Proteomes" id="UP000008908"/>
    </source>
</evidence>
<dbReference type="STRING" id="886377.Murru_2652"/>
<dbReference type="AlphaFoldDB" id="G2PQQ0"/>
<keyword evidence="1" id="KW-0472">Membrane</keyword>
<dbReference type="InterPro" id="IPR003675">
    <property type="entry name" value="Rce1/LyrA-like_dom"/>
</dbReference>
<name>G2PQQ0_ALLRU</name>
<dbReference type="KEGG" id="mrs:Murru_2652"/>
<dbReference type="OrthoDB" id="6301065at2"/>
<organism evidence="3 4">
    <name type="scientific">Allomuricauda ruestringensis (strain DSM 13258 / CIP 107369 / LMG 19739 / B1)</name>
    <name type="common">Muricauda ruestringensis</name>
    <dbReference type="NCBI Taxonomy" id="886377"/>
    <lineage>
        <taxon>Bacteria</taxon>
        <taxon>Pseudomonadati</taxon>
        <taxon>Bacteroidota</taxon>
        <taxon>Flavobacteriia</taxon>
        <taxon>Flavobacteriales</taxon>
        <taxon>Flavobacteriaceae</taxon>
        <taxon>Flagellimonas</taxon>
    </lineage>
</organism>
<feature type="transmembrane region" description="Helical" evidence="1">
    <location>
        <begin position="196"/>
        <end position="215"/>
    </location>
</feature>
<dbReference type="GO" id="GO:0080120">
    <property type="term" value="P:CAAX-box protein maturation"/>
    <property type="evidence" value="ECO:0007669"/>
    <property type="project" value="UniProtKB-ARBA"/>
</dbReference>
<feature type="transmembrane region" description="Helical" evidence="1">
    <location>
        <begin position="7"/>
        <end position="25"/>
    </location>
</feature>
<feature type="transmembrane region" description="Helical" evidence="1">
    <location>
        <begin position="221"/>
        <end position="242"/>
    </location>
</feature>
<feature type="transmembrane region" description="Helical" evidence="1">
    <location>
        <begin position="85"/>
        <end position="103"/>
    </location>
</feature>
<keyword evidence="1" id="KW-1133">Transmembrane helix</keyword>
<gene>
    <name evidence="3" type="ordered locus">Murru_2652</name>
</gene>
<feature type="transmembrane region" description="Helical" evidence="1">
    <location>
        <begin position="45"/>
        <end position="65"/>
    </location>
</feature>
<sequence>MYLGLNHTGKIMIVTFGAFLLYWVLDDLYFNRLRSYLDLFIGQRGISHILAYTLSALPLLFGVWLVHKKWNFARYLGLNGNIGKALLLSGVFTAPMFIGYYLAFDVNTEITVNQLLVSVIAAGFFEEVFFRGFLFGQLYRFTRMGFVPAIFIGALWFGAIHLYQSHDLNSALGIFGITFLGAVLFGWLYTEWENNLWMAIFSHSLMNLSWLLFSVDENAMGGWYANLFRLISIVLMILLTIYSKSHKNRSMAINRRTIWMKK</sequence>
<keyword evidence="1" id="KW-0812">Transmembrane</keyword>
<reference evidence="4" key="1">
    <citation type="submission" date="2011-08" db="EMBL/GenBank/DDBJ databases">
        <title>The complete genome of Muricauda ruestringensis DSM 13258.</title>
        <authorList>
            <person name="Lucas S."/>
            <person name="Han J."/>
            <person name="Lapidus A."/>
            <person name="Bruce D."/>
            <person name="Goodwin L."/>
            <person name="Pitluck S."/>
            <person name="Peters L."/>
            <person name="Kyrpides N."/>
            <person name="Mavromatis K."/>
            <person name="Ivanova N."/>
            <person name="Ovchinnikova G."/>
            <person name="Teshima H."/>
            <person name="Detter J.C."/>
            <person name="Tapia R."/>
            <person name="Han C."/>
            <person name="Land M."/>
            <person name="Hauser L."/>
            <person name="Markowitz V."/>
            <person name="Cheng J.-F."/>
            <person name="Hugenholtz P."/>
            <person name="Woyke T."/>
            <person name="Wu D."/>
            <person name="Spring S."/>
            <person name="Schroeder M."/>
            <person name="Brambilla E."/>
            <person name="Klenk H.-P."/>
            <person name="Eisen J.A."/>
        </authorList>
    </citation>
    <scope>NUCLEOTIDE SEQUENCE [LARGE SCALE GENOMIC DNA]</scope>
    <source>
        <strain evidence="4">DSM 13258 / LMG 19739 / B1</strain>
    </source>
</reference>
<accession>G2PQQ0</accession>
<dbReference type="Proteomes" id="UP000008908">
    <property type="component" value="Chromosome"/>
</dbReference>
<feature type="transmembrane region" description="Helical" evidence="1">
    <location>
        <begin position="146"/>
        <end position="164"/>
    </location>
</feature>
<evidence type="ECO:0000256" key="1">
    <source>
        <dbReference type="SAM" id="Phobius"/>
    </source>
</evidence>
<dbReference type="EMBL" id="CP002999">
    <property type="protein sequence ID" value="AEM71687.1"/>
    <property type="molecule type" value="Genomic_DNA"/>
</dbReference>
<feature type="domain" description="CAAX prenyl protease 2/Lysostaphin resistance protein A-like" evidence="2">
    <location>
        <begin position="113"/>
        <end position="208"/>
    </location>
</feature>
<proteinExistence type="predicted"/>
<protein>
    <submittedName>
        <fullName evidence="3">Abortive infection protein</fullName>
    </submittedName>
</protein>
<dbReference type="HOGENOM" id="CLU_092772_0_0_10"/>
<dbReference type="GO" id="GO:0004175">
    <property type="term" value="F:endopeptidase activity"/>
    <property type="evidence" value="ECO:0007669"/>
    <property type="project" value="UniProtKB-ARBA"/>
</dbReference>
<evidence type="ECO:0000259" key="2">
    <source>
        <dbReference type="Pfam" id="PF02517"/>
    </source>
</evidence>
<keyword evidence="4" id="KW-1185">Reference proteome</keyword>
<feature type="transmembrane region" description="Helical" evidence="1">
    <location>
        <begin position="170"/>
        <end position="189"/>
    </location>
</feature>
<dbReference type="Pfam" id="PF02517">
    <property type="entry name" value="Rce1-like"/>
    <property type="match status" value="1"/>
</dbReference>
<dbReference type="PANTHER" id="PTHR43592">
    <property type="entry name" value="CAAX AMINO TERMINAL PROTEASE"/>
    <property type="match status" value="1"/>
</dbReference>
<feature type="transmembrane region" description="Helical" evidence="1">
    <location>
        <begin position="115"/>
        <end position="134"/>
    </location>
</feature>